<organism evidence="11 12">
    <name type="scientific">Iphiclides podalirius</name>
    <name type="common">scarce swallowtail</name>
    <dbReference type="NCBI Taxonomy" id="110791"/>
    <lineage>
        <taxon>Eukaryota</taxon>
        <taxon>Metazoa</taxon>
        <taxon>Ecdysozoa</taxon>
        <taxon>Arthropoda</taxon>
        <taxon>Hexapoda</taxon>
        <taxon>Insecta</taxon>
        <taxon>Pterygota</taxon>
        <taxon>Neoptera</taxon>
        <taxon>Endopterygota</taxon>
        <taxon>Lepidoptera</taxon>
        <taxon>Glossata</taxon>
        <taxon>Ditrysia</taxon>
        <taxon>Papilionoidea</taxon>
        <taxon>Papilionidae</taxon>
        <taxon>Papilioninae</taxon>
        <taxon>Iphiclides</taxon>
    </lineage>
</organism>
<evidence type="ECO:0000313" key="11">
    <source>
        <dbReference type="EMBL" id="CAH2074417.1"/>
    </source>
</evidence>
<evidence type="ECO:0000256" key="3">
    <source>
        <dbReference type="ARBA" id="ARBA00022676"/>
    </source>
</evidence>
<reference evidence="11" key="1">
    <citation type="submission" date="2022-03" db="EMBL/GenBank/DDBJ databases">
        <authorList>
            <person name="Martin H S."/>
        </authorList>
    </citation>
    <scope>NUCLEOTIDE SEQUENCE</scope>
</reference>
<evidence type="ECO:0000256" key="7">
    <source>
        <dbReference type="ARBA" id="ARBA00022989"/>
    </source>
</evidence>
<proteinExistence type="inferred from homology"/>
<dbReference type="InterPro" id="IPR003378">
    <property type="entry name" value="Fringe-like_glycosylTrfase"/>
</dbReference>
<evidence type="ECO:0000256" key="8">
    <source>
        <dbReference type="ARBA" id="ARBA00023136"/>
    </source>
</evidence>
<dbReference type="Pfam" id="PF02434">
    <property type="entry name" value="Fringe"/>
    <property type="match status" value="1"/>
</dbReference>
<keyword evidence="6" id="KW-0735">Signal-anchor</keyword>
<gene>
    <name evidence="11" type="ORF">IPOD504_LOCUS16067</name>
</gene>
<dbReference type="Proteomes" id="UP000837857">
    <property type="component" value="Chromosome 7"/>
</dbReference>
<comment type="similarity">
    <text evidence="2">Belongs to the glycosyltransferase 31 family.</text>
</comment>
<sequence length="355" mass="40957">MMVQGLGARSGQAHAQVYALSKTGIERSVLSFTPRGGADPGRRGRYSSLLVYQGGVTFNFQENRQGPVQVSDLSIEPVTKTNIYDSAQSKNITLDDIFISVKTTKHYQYTRLPIILKTWFQLAKEQTWFFTDTDNRQHQNQTNGHMVNTKCSASHQRKHLCCKMSVEYDHFLESSKKWFCHFDDDNYVNVPRLVKILQKYNHQEDWYLGRTSVYEPVKIFKKPTNKLMFSFWFATGGAGFCISRSLALKMLPVASGGRFISICEGIRLPDDVSIGFVIEHLMKKNLTLVPEFHSHLEQMKLIIPETFRDQISFSYAKTKDEWNVVNVPGFDTSYDPTRFLSLHCFLFPHFKFCPR</sequence>
<dbReference type="EMBL" id="OW152819">
    <property type="protein sequence ID" value="CAH2074417.1"/>
    <property type="molecule type" value="Genomic_DNA"/>
</dbReference>
<keyword evidence="12" id="KW-1185">Reference proteome</keyword>
<evidence type="ECO:0000259" key="10">
    <source>
        <dbReference type="Pfam" id="PF02434"/>
    </source>
</evidence>
<keyword evidence="4" id="KW-0808">Transferase</keyword>
<keyword evidence="5" id="KW-0812">Transmembrane</keyword>
<evidence type="ECO:0000256" key="5">
    <source>
        <dbReference type="ARBA" id="ARBA00022692"/>
    </source>
</evidence>
<name>A0ABN8J966_9NEOP</name>
<evidence type="ECO:0000256" key="6">
    <source>
        <dbReference type="ARBA" id="ARBA00022968"/>
    </source>
</evidence>
<comment type="subcellular location">
    <subcellularLocation>
        <location evidence="9">Endomembrane system</location>
        <topology evidence="9">Single-pass membrane protein</topology>
    </subcellularLocation>
    <subcellularLocation>
        <location evidence="1">Membrane</location>
        <topology evidence="1">Single-pass type II membrane protein</topology>
    </subcellularLocation>
</comment>
<protein>
    <recommendedName>
        <fullName evidence="10">Fringe-like glycosyltransferase domain-containing protein</fullName>
    </recommendedName>
</protein>
<accession>A0ABN8J966</accession>
<evidence type="ECO:0000313" key="12">
    <source>
        <dbReference type="Proteomes" id="UP000837857"/>
    </source>
</evidence>
<keyword evidence="8" id="KW-0472">Membrane</keyword>
<dbReference type="PANTHER" id="PTHR10811">
    <property type="entry name" value="FRINGE-RELATED"/>
    <property type="match status" value="1"/>
</dbReference>
<evidence type="ECO:0000256" key="2">
    <source>
        <dbReference type="ARBA" id="ARBA00008661"/>
    </source>
</evidence>
<feature type="domain" description="Fringe-like glycosyltransferase" evidence="10">
    <location>
        <begin position="91"/>
        <end position="338"/>
    </location>
</feature>
<keyword evidence="3" id="KW-0328">Glycosyltransferase</keyword>
<feature type="non-terminal residue" evidence="11">
    <location>
        <position position="1"/>
    </location>
</feature>
<evidence type="ECO:0000256" key="4">
    <source>
        <dbReference type="ARBA" id="ARBA00022679"/>
    </source>
</evidence>
<dbReference type="Gene3D" id="3.90.550.50">
    <property type="match status" value="1"/>
</dbReference>
<evidence type="ECO:0000256" key="9">
    <source>
        <dbReference type="ARBA" id="ARBA00037847"/>
    </source>
</evidence>
<evidence type="ECO:0000256" key="1">
    <source>
        <dbReference type="ARBA" id="ARBA00004606"/>
    </source>
</evidence>
<keyword evidence="7" id="KW-1133">Transmembrane helix</keyword>